<feature type="region of interest" description="Disordered" evidence="1">
    <location>
        <begin position="238"/>
        <end position="354"/>
    </location>
</feature>
<evidence type="ECO:0000313" key="8">
    <source>
        <dbReference type="Proteomes" id="UP001501475"/>
    </source>
</evidence>
<accession>A0ABN2KDL4</accession>
<feature type="domain" description="SaeA fifth Fn3-like" evidence="6">
    <location>
        <begin position="787"/>
        <end position="914"/>
    </location>
</feature>
<evidence type="ECO:0000259" key="3">
    <source>
        <dbReference type="Pfam" id="PF25833"/>
    </source>
</evidence>
<sequence>MRATNDCILLSWRAAMLARGVAPLPTEQELRQICAQGQIPDPPSPTIAPWVHVIAFLQAQSRFGVTWESLHLTPDLLTPRPVAPTPQPQTGQAALPSANAATPSPATSTPEARAMEQLRAWRSDAEASGRLKQGGVTDGQLMFLVRSLAAPEDVGRRVRALAPFDAELFALITDALGRAPRPANSAADDLGRTRPRSALGGAGIPPASQATPGARHAEPSPAPTVPLQSAAPLQLATQERPEVQAEHAAWVPGTDPVYPPADGMRRATAPAGPPNRTANPAPAPSPTSPPEVEPASRIGSPTNPGTAPVTSGSDGSIGSNGSIPPRSVITPVQPAADPEPAPTATTTSGPVDTVHGSVDSAGELLGGYAEAMSVADQPATTIVEQVVEEGQVTYRWPALPGIVTIFRVVVSDAQRPLVPEMGDILLATTTTSALDPAPVNSLFRFVQIWANSGSTVAEAKAAQPQLHAECVRVGGVTEASGTADFGQVSLVWAAPGGAQRVRVYRLPDGVNLTLGHAAFEISTDRDNLTGCLDRGGTPGASYTYRMIVEARDGTGAGHTSGPVDVRLEWPAVIREITDLAVHVVRYPTQYDPGEVDLEWTQPPVSLSHIFRIEEPVGPGILGVKVDKGALPQMGFTDVERCRNPIELPDASGKVRMLGVVWPPNWARIYFVPVTILGQQALPGTPVSSECIVPPGDPRLVDRVTEQVVTFVWPPGATYVRAHLGPLGAAPQDICAGTWHTQVSEEDYRRHGGLRLQLAPTQDMAVFLTASRGQTVSEAVTVPLTRRLRIQYAVEIRRRMRVGPVDYARVAVWAPNDAVQGPPPFVVVFRDDRLPMHARDGTILGTVPDEAADGSAPIQAFRPATLTYSPDMPKWRILVPGGVARGYLRVFVSPGVPPELARRIVVLDPPVAQLRWG</sequence>
<reference evidence="7 8" key="1">
    <citation type="journal article" date="2019" name="Int. J. Syst. Evol. Microbiol.">
        <title>The Global Catalogue of Microorganisms (GCM) 10K type strain sequencing project: providing services to taxonomists for standard genome sequencing and annotation.</title>
        <authorList>
            <consortium name="The Broad Institute Genomics Platform"/>
            <consortium name="The Broad Institute Genome Sequencing Center for Infectious Disease"/>
            <person name="Wu L."/>
            <person name="Ma J."/>
        </authorList>
    </citation>
    <scope>NUCLEOTIDE SEQUENCE [LARGE SCALE GENOMIC DNA]</scope>
    <source>
        <strain evidence="7 8">JCM 15591</strain>
    </source>
</reference>
<dbReference type="Pfam" id="PF25836">
    <property type="entry name" value="Fn3_SaeA_6th"/>
    <property type="match status" value="1"/>
</dbReference>
<name>A0ABN2KDL4_9MICO</name>
<organism evidence="7 8">
    <name type="scientific">Nostocoides vanveenii</name>
    <dbReference type="NCBI Taxonomy" id="330835"/>
    <lineage>
        <taxon>Bacteria</taxon>
        <taxon>Bacillati</taxon>
        <taxon>Actinomycetota</taxon>
        <taxon>Actinomycetes</taxon>
        <taxon>Micrococcales</taxon>
        <taxon>Intrasporangiaceae</taxon>
        <taxon>Nostocoides</taxon>
    </lineage>
</organism>
<evidence type="ECO:0000259" key="4">
    <source>
        <dbReference type="Pfam" id="PF25834"/>
    </source>
</evidence>
<evidence type="ECO:0000259" key="2">
    <source>
        <dbReference type="Pfam" id="PF25832"/>
    </source>
</evidence>
<evidence type="ECO:0000256" key="1">
    <source>
        <dbReference type="SAM" id="MobiDB-lite"/>
    </source>
</evidence>
<feature type="domain" description="SaeA first Fn3-like" evidence="2">
    <location>
        <begin position="387"/>
        <end position="469"/>
    </location>
</feature>
<feature type="compositionally biased region" description="Low complexity" evidence="1">
    <location>
        <begin position="334"/>
        <end position="347"/>
    </location>
</feature>
<comment type="caution">
    <text evidence="7">The sequence shown here is derived from an EMBL/GenBank/DDBJ whole genome shotgun (WGS) entry which is preliminary data.</text>
</comment>
<dbReference type="Pfam" id="PF25835">
    <property type="entry name" value="Fn3_SaeA_5th"/>
    <property type="match status" value="1"/>
</dbReference>
<dbReference type="InterPro" id="IPR058692">
    <property type="entry name" value="Fn3_SaeA_2nd"/>
</dbReference>
<proteinExistence type="predicted"/>
<evidence type="ECO:0000313" key="7">
    <source>
        <dbReference type="EMBL" id="GAA1753326.1"/>
    </source>
</evidence>
<feature type="compositionally biased region" description="Polar residues" evidence="1">
    <location>
        <begin position="299"/>
        <end position="310"/>
    </location>
</feature>
<feature type="domain" description="SaeA second Fn3-like" evidence="3">
    <location>
        <begin position="482"/>
        <end position="566"/>
    </location>
</feature>
<dbReference type="Proteomes" id="UP001501475">
    <property type="component" value="Unassembled WGS sequence"/>
</dbReference>
<feature type="domain" description="SaeA fourth Fn3-like" evidence="5">
    <location>
        <begin position="696"/>
        <end position="771"/>
    </location>
</feature>
<feature type="compositionally biased region" description="Low complexity" evidence="1">
    <location>
        <begin position="266"/>
        <end position="280"/>
    </location>
</feature>
<dbReference type="InterPro" id="IPR058694">
    <property type="entry name" value="Fn3_SaeA_4th"/>
</dbReference>
<dbReference type="EMBL" id="BAAAPN010000029">
    <property type="protein sequence ID" value="GAA1753326.1"/>
    <property type="molecule type" value="Genomic_DNA"/>
</dbReference>
<dbReference type="Pfam" id="PF25833">
    <property type="entry name" value="Fn3_SaeA_3rd"/>
    <property type="match status" value="1"/>
</dbReference>
<gene>
    <name evidence="7" type="ORF">GCM10009810_11570</name>
</gene>
<dbReference type="InterPro" id="IPR058696">
    <property type="entry name" value="Fn3_SaeA_5th"/>
</dbReference>
<dbReference type="InterPro" id="IPR058693">
    <property type="entry name" value="Fn3_SaeA_3rd"/>
</dbReference>
<feature type="compositionally biased region" description="Pro residues" evidence="1">
    <location>
        <begin position="281"/>
        <end position="292"/>
    </location>
</feature>
<evidence type="ECO:0008006" key="9">
    <source>
        <dbReference type="Google" id="ProtNLM"/>
    </source>
</evidence>
<feature type="compositionally biased region" description="Low complexity" evidence="1">
    <location>
        <begin position="93"/>
        <end position="112"/>
    </location>
</feature>
<evidence type="ECO:0000259" key="5">
    <source>
        <dbReference type="Pfam" id="PF25835"/>
    </source>
</evidence>
<dbReference type="InterPro" id="IPR058691">
    <property type="entry name" value="Fn3_SaeA_1st"/>
</dbReference>
<feature type="domain" description="SaeA third Fn3-like" evidence="4">
    <location>
        <begin position="591"/>
        <end position="686"/>
    </location>
</feature>
<evidence type="ECO:0000259" key="6">
    <source>
        <dbReference type="Pfam" id="PF25836"/>
    </source>
</evidence>
<feature type="region of interest" description="Disordered" evidence="1">
    <location>
        <begin position="179"/>
        <end position="226"/>
    </location>
</feature>
<dbReference type="Pfam" id="PF25834">
    <property type="entry name" value="Fn3_SaeA_4th"/>
    <property type="match status" value="1"/>
</dbReference>
<dbReference type="RefSeq" id="WP_344063404.1">
    <property type="nucleotide sequence ID" value="NZ_BAAAPN010000029.1"/>
</dbReference>
<feature type="compositionally biased region" description="Low complexity" evidence="1">
    <location>
        <begin position="311"/>
        <end position="323"/>
    </location>
</feature>
<dbReference type="Pfam" id="PF25832">
    <property type="entry name" value="Fn3_SaeA_2nd"/>
    <property type="match status" value="1"/>
</dbReference>
<keyword evidence="8" id="KW-1185">Reference proteome</keyword>
<protein>
    <recommendedName>
        <fullName evidence="9">Fibronectin type-III domain-containing protein</fullName>
    </recommendedName>
</protein>
<feature type="region of interest" description="Disordered" evidence="1">
    <location>
        <begin position="78"/>
        <end position="114"/>
    </location>
</feature>